<organism evidence="1 2">
    <name type="scientific">Chitinophaga qingshengii</name>
    <dbReference type="NCBI Taxonomy" id="1569794"/>
    <lineage>
        <taxon>Bacteria</taxon>
        <taxon>Pseudomonadati</taxon>
        <taxon>Bacteroidota</taxon>
        <taxon>Chitinophagia</taxon>
        <taxon>Chitinophagales</taxon>
        <taxon>Chitinophagaceae</taxon>
        <taxon>Chitinophaga</taxon>
    </lineage>
</organism>
<dbReference type="Pfam" id="PF02585">
    <property type="entry name" value="PIG-L"/>
    <property type="match status" value="1"/>
</dbReference>
<name>A0ABR7TFX1_9BACT</name>
<evidence type="ECO:0000313" key="2">
    <source>
        <dbReference type="Proteomes" id="UP000659124"/>
    </source>
</evidence>
<dbReference type="SUPFAM" id="SSF102588">
    <property type="entry name" value="LmbE-like"/>
    <property type="match status" value="1"/>
</dbReference>
<gene>
    <name evidence="1" type="ORF">ICL07_02785</name>
</gene>
<dbReference type="EMBL" id="JACVFC010000001">
    <property type="protein sequence ID" value="MBC9929282.1"/>
    <property type="molecule type" value="Genomic_DNA"/>
</dbReference>
<reference evidence="1 2" key="1">
    <citation type="submission" date="2020-09" db="EMBL/GenBank/DDBJ databases">
        <title>Genome sequences of type strains of Chitinophaga qingshengii and Chitinophaga varians.</title>
        <authorList>
            <person name="Kittiwongwattana C."/>
        </authorList>
    </citation>
    <scope>NUCLEOTIDE SEQUENCE [LARGE SCALE GENOMIC DNA]</scope>
    <source>
        <strain evidence="1 2">JCM 30026</strain>
    </source>
</reference>
<dbReference type="RefSeq" id="WP_188086421.1">
    <property type="nucleotide sequence ID" value="NZ_JACVFC010000001.1"/>
</dbReference>
<proteinExistence type="predicted"/>
<dbReference type="Proteomes" id="UP000659124">
    <property type="component" value="Unassembled WGS sequence"/>
</dbReference>
<dbReference type="Gene3D" id="3.40.50.10320">
    <property type="entry name" value="LmbE-like"/>
    <property type="match status" value="1"/>
</dbReference>
<sequence>MKYQVISPHIDDAVLSMGGLLSQWLEQHICIEILYVFSFSSWVSGSISANAGLQPDAHLVTSLRKKEEAAAQQIIPYSCSYLDYADAAVRKGLQPDAEMIAQLKQKIMAFADPDVWCFFPLGLGHTDHLATRNIGIELLSLGYKIGFYEDMPYMSYQHLRYAVLHDVLHSLGMKSTVAAIDFEVKLNAIRCYRSQVSMEWERAITAYAYSAADNQYYERYWTWSADVPFSLPRIQATLEQMDVGN</sequence>
<dbReference type="InterPro" id="IPR024078">
    <property type="entry name" value="LmbE-like_dom_sf"/>
</dbReference>
<comment type="caution">
    <text evidence="1">The sequence shown here is derived from an EMBL/GenBank/DDBJ whole genome shotgun (WGS) entry which is preliminary data.</text>
</comment>
<protein>
    <submittedName>
        <fullName evidence="1">PIG-L family deacetylase</fullName>
    </submittedName>
</protein>
<keyword evidence="2" id="KW-1185">Reference proteome</keyword>
<evidence type="ECO:0000313" key="1">
    <source>
        <dbReference type="EMBL" id="MBC9929282.1"/>
    </source>
</evidence>
<dbReference type="InterPro" id="IPR003737">
    <property type="entry name" value="GlcNAc_PI_deacetylase-related"/>
</dbReference>
<accession>A0ABR7TFX1</accession>